<comment type="cofactor">
    <cofactor evidence="15">
        <name>Mg(2+)</name>
        <dbReference type="ChEBI" id="CHEBI:18420"/>
    </cofactor>
</comment>
<dbReference type="EMBL" id="AJWJ01000027">
    <property type="protein sequence ID" value="KAF2077500.1"/>
    <property type="molecule type" value="Genomic_DNA"/>
</dbReference>
<evidence type="ECO:0000256" key="15">
    <source>
        <dbReference type="PIRSR" id="PIRSR606539-3"/>
    </source>
</evidence>
<dbReference type="Gene3D" id="3.40.1110.10">
    <property type="entry name" value="Calcium-transporting ATPase, cytoplasmic domain N"/>
    <property type="match status" value="1"/>
</dbReference>
<dbReference type="SUPFAM" id="SSF81665">
    <property type="entry name" value="Calcium ATPase, transmembrane domain M"/>
    <property type="match status" value="1"/>
</dbReference>
<evidence type="ECO:0000256" key="14">
    <source>
        <dbReference type="PIRSR" id="PIRSR606539-2"/>
    </source>
</evidence>
<feature type="binding site" evidence="14">
    <location>
        <position position="530"/>
    </location>
    <ligand>
        <name>ATP</name>
        <dbReference type="ChEBI" id="CHEBI:30616"/>
    </ligand>
</feature>
<dbReference type="InterPro" id="IPR023214">
    <property type="entry name" value="HAD_sf"/>
</dbReference>
<feature type="binding site" evidence="14">
    <location>
        <position position="429"/>
    </location>
    <ligand>
        <name>ATP</name>
        <dbReference type="ChEBI" id="CHEBI:30616"/>
    </ligand>
</feature>
<dbReference type="SUPFAM" id="SSF56784">
    <property type="entry name" value="HAD-like"/>
    <property type="match status" value="1"/>
</dbReference>
<feature type="domain" description="P-type ATPase N-terminal" evidence="18">
    <location>
        <begin position="58"/>
        <end position="114"/>
    </location>
</feature>
<dbReference type="PROSITE" id="PS00154">
    <property type="entry name" value="ATPASE_E1_E2"/>
    <property type="match status" value="1"/>
</dbReference>
<dbReference type="OrthoDB" id="377733at2759"/>
<dbReference type="GO" id="GO:0045332">
    <property type="term" value="P:phospholipid translocation"/>
    <property type="evidence" value="ECO:0007669"/>
    <property type="project" value="TreeGrafter"/>
</dbReference>
<feature type="transmembrane region" description="Helical" evidence="16">
    <location>
        <begin position="1003"/>
        <end position="1024"/>
    </location>
</feature>
<feature type="transmembrane region" description="Helical" evidence="16">
    <location>
        <begin position="917"/>
        <end position="938"/>
    </location>
</feature>
<feature type="transmembrane region" description="Helical" evidence="16">
    <location>
        <begin position="314"/>
        <end position="336"/>
    </location>
</feature>
<evidence type="ECO:0000256" key="10">
    <source>
        <dbReference type="ARBA" id="ARBA00022989"/>
    </source>
</evidence>
<evidence type="ECO:0000313" key="21">
    <source>
        <dbReference type="Proteomes" id="UP000695562"/>
    </source>
</evidence>
<feature type="binding site" evidence="15">
    <location>
        <position position="828"/>
    </location>
    <ligand>
        <name>Mg(2+)</name>
        <dbReference type="ChEBI" id="CHEBI:18420"/>
    </ligand>
</feature>
<feature type="binding site" evidence="14">
    <location>
        <position position="808"/>
    </location>
    <ligand>
        <name>ATP</name>
        <dbReference type="ChEBI" id="CHEBI:30616"/>
    </ligand>
</feature>
<feature type="binding site" evidence="15">
    <location>
        <position position="832"/>
    </location>
    <ligand>
        <name>Mg(2+)</name>
        <dbReference type="ChEBI" id="CHEBI:18420"/>
    </ligand>
</feature>
<feature type="binding site" evidence="14">
    <location>
        <position position="715"/>
    </location>
    <ligand>
        <name>ATP</name>
        <dbReference type="ChEBI" id="CHEBI:30616"/>
    </ligand>
</feature>
<dbReference type="Pfam" id="PF16212">
    <property type="entry name" value="PhoLip_ATPase_C"/>
    <property type="match status" value="1"/>
</dbReference>
<dbReference type="Gene3D" id="2.70.150.10">
    <property type="entry name" value="Calcium-transporting ATPase, cytoplasmic transduction domain A"/>
    <property type="match status" value="1"/>
</dbReference>
<dbReference type="GO" id="GO:0012505">
    <property type="term" value="C:endomembrane system"/>
    <property type="evidence" value="ECO:0007669"/>
    <property type="project" value="UniProtKB-SubCell"/>
</dbReference>
<comment type="caution">
    <text evidence="20">The sequence shown here is derived from an EMBL/GenBank/DDBJ whole genome shotgun (WGS) entry which is preliminary data.</text>
</comment>
<feature type="binding site" evidence="14">
    <location>
        <position position="831"/>
    </location>
    <ligand>
        <name>ATP</name>
        <dbReference type="ChEBI" id="CHEBI:30616"/>
    </ligand>
</feature>
<dbReference type="InterPro" id="IPR018303">
    <property type="entry name" value="ATPase_P-typ_P_site"/>
</dbReference>
<evidence type="ECO:0000256" key="3">
    <source>
        <dbReference type="ARBA" id="ARBA00022448"/>
    </source>
</evidence>
<feature type="compositionally biased region" description="Low complexity" evidence="17">
    <location>
        <begin position="39"/>
        <end position="60"/>
    </location>
</feature>
<feature type="transmembrane region" description="Helical" evidence="16">
    <location>
        <begin position="362"/>
        <end position="387"/>
    </location>
</feature>
<dbReference type="EC" id="7.6.2.1" evidence="16"/>
<keyword evidence="4 16" id="KW-0812">Transmembrane</keyword>
<keyword evidence="3" id="KW-0813">Transport</keyword>
<dbReference type="InterPro" id="IPR044492">
    <property type="entry name" value="P_typ_ATPase_HD_dom"/>
</dbReference>
<dbReference type="SFLD" id="SFLDG00002">
    <property type="entry name" value="C1.7:_P-type_atpase_like"/>
    <property type="match status" value="1"/>
</dbReference>
<feature type="transmembrane region" description="Helical" evidence="16">
    <location>
        <begin position="1036"/>
        <end position="1055"/>
    </location>
</feature>
<dbReference type="GO" id="GO:0000287">
    <property type="term" value="F:magnesium ion binding"/>
    <property type="evidence" value="ECO:0007669"/>
    <property type="project" value="UniProtKB-UniRule"/>
</dbReference>
<evidence type="ECO:0000256" key="9">
    <source>
        <dbReference type="ARBA" id="ARBA00022967"/>
    </source>
</evidence>
<feature type="domain" description="P-type ATPase C-terminal" evidence="19">
    <location>
        <begin position="854"/>
        <end position="1104"/>
    </location>
</feature>
<feature type="binding site" evidence="14">
    <location>
        <position position="713"/>
    </location>
    <ligand>
        <name>ATP</name>
        <dbReference type="ChEBI" id="CHEBI:30616"/>
    </ligand>
</feature>
<feature type="region of interest" description="Disordered" evidence="17">
    <location>
        <begin position="35"/>
        <end position="60"/>
    </location>
</feature>
<dbReference type="SFLD" id="SFLDF00027">
    <property type="entry name" value="p-type_atpase"/>
    <property type="match status" value="1"/>
</dbReference>
<keyword evidence="7 14" id="KW-0067">ATP-binding</keyword>
<dbReference type="SUPFAM" id="SSF81653">
    <property type="entry name" value="Calcium ATPase, transduction domain A"/>
    <property type="match status" value="1"/>
</dbReference>
<dbReference type="CDD" id="cd02073">
    <property type="entry name" value="P-type_ATPase_APLT_Dnf-like"/>
    <property type="match status" value="1"/>
</dbReference>
<dbReference type="InterPro" id="IPR008250">
    <property type="entry name" value="ATPase_P-typ_transduc_dom_A_sf"/>
</dbReference>
<evidence type="ECO:0000256" key="11">
    <source>
        <dbReference type="ARBA" id="ARBA00023136"/>
    </source>
</evidence>
<dbReference type="FunFam" id="3.40.50.1000:FF:000130">
    <property type="entry name" value="Phospholipid-transporting ATPase"/>
    <property type="match status" value="1"/>
</dbReference>
<evidence type="ECO:0000256" key="1">
    <source>
        <dbReference type="ARBA" id="ARBA00004127"/>
    </source>
</evidence>
<keyword evidence="11 16" id="KW-0472">Membrane</keyword>
<keyword evidence="9 16" id="KW-1278">Translocase</keyword>
<dbReference type="GO" id="GO:0005886">
    <property type="term" value="C:plasma membrane"/>
    <property type="evidence" value="ECO:0007669"/>
    <property type="project" value="TreeGrafter"/>
</dbReference>
<feature type="binding site" evidence="14">
    <location>
        <position position="802"/>
    </location>
    <ligand>
        <name>ATP</name>
        <dbReference type="ChEBI" id="CHEBI:30616"/>
    </ligand>
</feature>
<comment type="similarity">
    <text evidence="2 16">Belongs to the cation transport ATPase (P-type) (TC 3.A.3) family. Type IV subfamily.</text>
</comment>
<feature type="binding site" evidence="14">
    <location>
        <position position="428"/>
    </location>
    <ligand>
        <name>ATP</name>
        <dbReference type="ChEBI" id="CHEBI:30616"/>
    </ligand>
</feature>
<feature type="transmembrane region" description="Helical" evidence="16">
    <location>
        <begin position="1075"/>
        <end position="1094"/>
    </location>
</feature>
<feature type="binding site" evidence="14">
    <location>
        <position position="832"/>
    </location>
    <ligand>
        <name>ATP</name>
        <dbReference type="ChEBI" id="CHEBI:30616"/>
    </ligand>
</feature>
<evidence type="ECO:0000259" key="19">
    <source>
        <dbReference type="Pfam" id="PF16212"/>
    </source>
</evidence>
<reference evidence="20" key="1">
    <citation type="submission" date="2020-01" db="EMBL/GenBank/DDBJ databases">
        <title>Development of genomics and gene disruption for Polysphondylium violaceum indicates a role for the polyketide synthase stlB in stalk morphogenesis.</title>
        <authorList>
            <person name="Narita B."/>
            <person name="Kawabe Y."/>
            <person name="Kin K."/>
            <person name="Saito T."/>
            <person name="Gibbs R."/>
            <person name="Kuspa A."/>
            <person name="Muzny D."/>
            <person name="Queller D."/>
            <person name="Richards S."/>
            <person name="Strassman J."/>
            <person name="Sucgang R."/>
            <person name="Worley K."/>
            <person name="Schaap P."/>
        </authorList>
    </citation>
    <scope>NUCLEOTIDE SEQUENCE</scope>
    <source>
        <strain evidence="20">QSvi11</strain>
    </source>
</reference>
<evidence type="ECO:0000256" key="5">
    <source>
        <dbReference type="ARBA" id="ARBA00022723"/>
    </source>
</evidence>
<evidence type="ECO:0000313" key="20">
    <source>
        <dbReference type="EMBL" id="KAF2077500.1"/>
    </source>
</evidence>
<dbReference type="PRINTS" id="PR00119">
    <property type="entry name" value="CATATPASE"/>
</dbReference>
<keyword evidence="21" id="KW-1185">Reference proteome</keyword>
<dbReference type="InterPro" id="IPR006539">
    <property type="entry name" value="P-type_ATPase_IV"/>
</dbReference>
<feature type="transmembrane region" description="Helical" evidence="16">
    <location>
        <begin position="968"/>
        <end position="991"/>
    </location>
</feature>
<dbReference type="PANTHER" id="PTHR24092:SF180">
    <property type="entry name" value="PHOSPHOLIPID-TRANSPORTING ATPASE DNF1-RELATED"/>
    <property type="match status" value="1"/>
</dbReference>
<proteinExistence type="inferred from homology"/>
<feature type="binding site" evidence="15">
    <location>
        <position position="429"/>
    </location>
    <ligand>
        <name>Mg(2+)</name>
        <dbReference type="ChEBI" id="CHEBI:18420"/>
    </ligand>
</feature>
<dbReference type="AlphaFoldDB" id="A0A8J4Q2F0"/>
<dbReference type="Pfam" id="PF13246">
    <property type="entry name" value="Cation_ATPase"/>
    <property type="match status" value="1"/>
</dbReference>
<dbReference type="InterPro" id="IPR023298">
    <property type="entry name" value="ATPase_P-typ_TM_dom_sf"/>
</dbReference>
<dbReference type="FunFam" id="3.40.50.1000:FF:000001">
    <property type="entry name" value="Phospholipid-transporting ATPase IC"/>
    <property type="match status" value="1"/>
</dbReference>
<evidence type="ECO:0000256" key="13">
    <source>
        <dbReference type="PIRSR" id="PIRSR606539-1"/>
    </source>
</evidence>
<feature type="binding site" evidence="14">
    <location>
        <position position="597"/>
    </location>
    <ligand>
        <name>ATP</name>
        <dbReference type="ChEBI" id="CHEBI:30616"/>
    </ligand>
</feature>
<dbReference type="Gene3D" id="3.40.50.1000">
    <property type="entry name" value="HAD superfamily/HAD-like"/>
    <property type="match status" value="1"/>
</dbReference>
<dbReference type="PANTHER" id="PTHR24092">
    <property type="entry name" value="PROBABLE PHOSPHOLIPID-TRANSPORTING ATPASE"/>
    <property type="match status" value="1"/>
</dbReference>
<feature type="binding site" evidence="14">
    <location>
        <position position="633"/>
    </location>
    <ligand>
        <name>ATP</name>
        <dbReference type="ChEBI" id="CHEBI:30616"/>
    </ligand>
</feature>
<feature type="binding site" evidence="15">
    <location>
        <position position="427"/>
    </location>
    <ligand>
        <name>Mg(2+)</name>
        <dbReference type="ChEBI" id="CHEBI:18420"/>
    </ligand>
</feature>
<protein>
    <recommendedName>
        <fullName evidence="16">Phospholipid-transporting ATPase</fullName>
        <ecNumber evidence="16">7.6.2.1</ecNumber>
    </recommendedName>
</protein>
<keyword evidence="8 15" id="KW-0460">Magnesium</keyword>
<dbReference type="Proteomes" id="UP000695562">
    <property type="component" value="Unassembled WGS sequence"/>
</dbReference>
<evidence type="ECO:0000259" key="18">
    <source>
        <dbReference type="Pfam" id="PF16209"/>
    </source>
</evidence>
<comment type="catalytic activity">
    <reaction evidence="12 16">
        <text>ATP + H2O + phospholipidSide 1 = ADP + phosphate + phospholipidSide 2.</text>
        <dbReference type="EC" id="7.6.2.1"/>
    </reaction>
</comment>
<dbReference type="GO" id="GO:0140326">
    <property type="term" value="F:ATPase-coupled intramembrane lipid transporter activity"/>
    <property type="evidence" value="ECO:0007669"/>
    <property type="project" value="UniProtKB-EC"/>
</dbReference>
<keyword evidence="10 16" id="KW-1133">Transmembrane helix</keyword>
<evidence type="ECO:0000256" key="12">
    <source>
        <dbReference type="ARBA" id="ARBA00034036"/>
    </source>
</evidence>
<dbReference type="InterPro" id="IPR001757">
    <property type="entry name" value="P_typ_ATPase"/>
</dbReference>
<evidence type="ECO:0000256" key="2">
    <source>
        <dbReference type="ARBA" id="ARBA00008109"/>
    </source>
</evidence>
<feature type="binding site" evidence="14">
    <location>
        <position position="573"/>
    </location>
    <ligand>
        <name>ATP</name>
        <dbReference type="ChEBI" id="CHEBI:30616"/>
    </ligand>
</feature>
<evidence type="ECO:0000256" key="4">
    <source>
        <dbReference type="ARBA" id="ARBA00022692"/>
    </source>
</evidence>
<dbReference type="InterPro" id="IPR032630">
    <property type="entry name" value="P_typ_ATPase_c"/>
</dbReference>
<keyword evidence="5 15" id="KW-0479">Metal-binding</keyword>
<organism evidence="20 21">
    <name type="scientific">Polysphondylium violaceum</name>
    <dbReference type="NCBI Taxonomy" id="133409"/>
    <lineage>
        <taxon>Eukaryota</taxon>
        <taxon>Amoebozoa</taxon>
        <taxon>Evosea</taxon>
        <taxon>Eumycetozoa</taxon>
        <taxon>Dictyostelia</taxon>
        <taxon>Dictyosteliales</taxon>
        <taxon>Dictyosteliaceae</taxon>
        <taxon>Polysphondylium</taxon>
    </lineage>
</organism>
<evidence type="ECO:0000256" key="16">
    <source>
        <dbReference type="RuleBase" id="RU362033"/>
    </source>
</evidence>
<evidence type="ECO:0000256" key="17">
    <source>
        <dbReference type="SAM" id="MobiDB-lite"/>
    </source>
</evidence>
<dbReference type="SFLD" id="SFLDS00003">
    <property type="entry name" value="Haloacid_Dehalogenase"/>
    <property type="match status" value="1"/>
</dbReference>
<comment type="subcellular location">
    <subcellularLocation>
        <location evidence="1">Endomembrane system</location>
        <topology evidence="1">Multi-pass membrane protein</topology>
    </subcellularLocation>
    <subcellularLocation>
        <location evidence="16">Membrane</location>
        <topology evidence="16">Multi-pass membrane protein</topology>
    </subcellularLocation>
</comment>
<feature type="active site" description="4-aspartylphosphate intermediate" evidence="13">
    <location>
        <position position="427"/>
    </location>
</feature>
<evidence type="ECO:0000256" key="8">
    <source>
        <dbReference type="ARBA" id="ARBA00022842"/>
    </source>
</evidence>
<dbReference type="InterPro" id="IPR036412">
    <property type="entry name" value="HAD-like_sf"/>
</dbReference>
<dbReference type="InterPro" id="IPR032631">
    <property type="entry name" value="P-type_ATPase_N"/>
</dbReference>
<dbReference type="GO" id="GO:0005524">
    <property type="term" value="F:ATP binding"/>
    <property type="evidence" value="ECO:0007669"/>
    <property type="project" value="UniProtKB-UniRule"/>
</dbReference>
<dbReference type="NCBIfam" id="TIGR01652">
    <property type="entry name" value="ATPase-Plipid"/>
    <property type="match status" value="1"/>
</dbReference>
<dbReference type="GO" id="GO:0016887">
    <property type="term" value="F:ATP hydrolysis activity"/>
    <property type="evidence" value="ECO:0007669"/>
    <property type="project" value="InterPro"/>
</dbReference>
<feature type="transmembrane region" description="Helical" evidence="16">
    <location>
        <begin position="882"/>
        <end position="905"/>
    </location>
</feature>
<dbReference type="NCBIfam" id="TIGR01494">
    <property type="entry name" value="ATPase_P-type"/>
    <property type="match status" value="2"/>
</dbReference>
<gene>
    <name evidence="20" type="ORF">CYY_001199</name>
</gene>
<dbReference type="InterPro" id="IPR023299">
    <property type="entry name" value="ATPase_P-typ_cyto_dom_N"/>
</dbReference>
<dbReference type="SUPFAM" id="SSF81660">
    <property type="entry name" value="Metal cation-transporting ATPase, ATP-binding domain N"/>
    <property type="match status" value="1"/>
</dbReference>
<feature type="binding site" evidence="14">
    <location>
        <position position="427"/>
    </location>
    <ligand>
        <name>ATP</name>
        <dbReference type="ChEBI" id="CHEBI:30616"/>
    </ligand>
</feature>
<evidence type="ECO:0000256" key="6">
    <source>
        <dbReference type="ARBA" id="ARBA00022741"/>
    </source>
</evidence>
<evidence type="ECO:0000256" key="7">
    <source>
        <dbReference type="ARBA" id="ARBA00022840"/>
    </source>
</evidence>
<dbReference type="Pfam" id="PF16209">
    <property type="entry name" value="PhoLip_ATPase_N"/>
    <property type="match status" value="1"/>
</dbReference>
<sequence length="1127" mass="127056">MSMNISECIKSKLKRKCKIKTNRKIEINNQISTETLNVNSTPPSTNHNSSNSNSNSSNNTDIHSPFKNNWISTTKYTILTFIPKNLFEQFCRVANLYFLFILVLCHTPISPVAPGPSAINLGIVLLINAIKEAYEDFHRYKSDKKINHQLAKVVTKEGFIEKCWKDLIVGDIVYIENEQQFPADMVLLSTSSELSAGHCYIETSNLDGETNLKCKQSLLETNHLTIDNIPTLDSTIIECESPTLNLNKFDGRITINKTTYPLTIDQLLIRGTTLMNTKHLYGVVIYTGHETKYMLNTMATPSKRSKLERTMNKILIYVLIVEALLCLGSAMAGFAFEKTVGINSFYLALKQHHYGVRTVSRFFTFVVLYSTIVPISLYVTMEIVRVFQIVSINKDKKMYHSETNTFANARTSNLNEELGQVEYIFSDKTGTLTRNEMEFRMCCINGQVFGSLPCEKNFLVGPGSVLNISQENIEGCSAKDNYTKPLNVDFTVAENLEFFIVLAICNTVIPEMDNNDGCGQIKYSSSSPDEIALVNASLNLGIKLVSRTPNSICVCVNGGQEERVYTILNILEFSSDRKRMSIIVKDPTTNEIIVYCKGADTSILPYLNNSSNDEKILKIQEDNLNKFSCNGLRTLCIAKKVITQQEYDAWSLLYKEASISISERDSKMEAVSTEMENNFTLLGVTGIEDKLQENVTGTISTLLDAGIKIWMLTGDKQETAINIGLSCQLLNDLEILIINDQSIQDLNVSIKNAIDKIKSESPATKQYGLVIDGKTLAYAFNSTNEQDFYDLTTMCKSVICCRVTPFQKSEVVRIVKDRTTSITLAIGDGANDVSMIQKAHIGIGISGKEGRQAVLASDFAISQFRFLERLVLVHGRYNYKRLCLLICYFFFKNLMSSLLQLWFSTNTLFSGQTFYDAVNILGYNLVFTSLPIIVMGVIEKDIDSVYLKRFPALYKECQLGKCFNHKVFWYWIGLGIYCSAVVYFFTCNVFVEGPTNSGGKVGGMWHTSASGFTALIFVVNLRLALVVNSWTPYHHLTIWGSLIVYGILETCYSLIYLNYTSYFHMVFLNVVGDPIFFISLLLTVIVSLLPAYSVSYIKRNYFPEPIDVAQEIQRYEKTMEKKKMYNV</sequence>
<accession>A0A8J4Q2F0</accession>
<name>A0A8J4Q2F0_9MYCE</name>
<feature type="binding site" evidence="14">
    <location>
        <position position="714"/>
    </location>
    <ligand>
        <name>ATP</name>
        <dbReference type="ChEBI" id="CHEBI:30616"/>
    </ligand>
</feature>
<keyword evidence="6 14" id="KW-0547">Nucleotide-binding</keyword>